<dbReference type="RefSeq" id="WP_253769175.1">
    <property type="nucleotide sequence ID" value="NZ_JAMTCK010000004.1"/>
</dbReference>
<dbReference type="EMBL" id="JAMTCK010000004">
    <property type="protein sequence ID" value="MCP2164896.1"/>
    <property type="molecule type" value="Genomic_DNA"/>
</dbReference>
<dbReference type="InterPro" id="IPR019251">
    <property type="entry name" value="DUF2231_TM"/>
</dbReference>
<comment type="caution">
    <text evidence="4">The sequence shown here is derived from an EMBL/GenBank/DDBJ whole genome shotgun (WGS) entry which is preliminary data.</text>
</comment>
<dbReference type="Proteomes" id="UP001206128">
    <property type="component" value="Unassembled WGS sequence"/>
</dbReference>
<reference evidence="4" key="1">
    <citation type="submission" date="2022-06" db="EMBL/GenBank/DDBJ databases">
        <title>Genomic Encyclopedia of Archaeal and Bacterial Type Strains, Phase II (KMG-II): from individual species to whole genera.</title>
        <authorList>
            <person name="Goeker M."/>
        </authorList>
    </citation>
    <scope>NUCLEOTIDE SEQUENCE</scope>
    <source>
        <strain evidence="4">DSM 43935</strain>
    </source>
</reference>
<name>A0AAE3GAX5_9PSEU</name>
<keyword evidence="2" id="KW-0812">Transmembrane</keyword>
<feature type="transmembrane region" description="Helical" evidence="2">
    <location>
        <begin position="144"/>
        <end position="166"/>
    </location>
</feature>
<keyword evidence="2" id="KW-1133">Transmembrane helix</keyword>
<proteinExistence type="predicted"/>
<feature type="transmembrane region" description="Helical" evidence="2">
    <location>
        <begin position="12"/>
        <end position="33"/>
    </location>
</feature>
<feature type="transmembrane region" description="Helical" evidence="2">
    <location>
        <begin position="84"/>
        <end position="105"/>
    </location>
</feature>
<feature type="region of interest" description="Disordered" evidence="1">
    <location>
        <begin position="115"/>
        <end position="134"/>
    </location>
</feature>
<dbReference type="AlphaFoldDB" id="A0AAE3GAX5"/>
<accession>A0AAE3GAX5</accession>
<evidence type="ECO:0000256" key="2">
    <source>
        <dbReference type="SAM" id="Phobius"/>
    </source>
</evidence>
<feature type="domain" description="DUF2231" evidence="3">
    <location>
        <begin position="7"/>
        <end position="94"/>
    </location>
</feature>
<protein>
    <recommendedName>
        <fullName evidence="3">DUF2231 domain-containing protein</fullName>
    </recommendedName>
</protein>
<keyword evidence="2" id="KW-0472">Membrane</keyword>
<evidence type="ECO:0000313" key="5">
    <source>
        <dbReference type="Proteomes" id="UP001206128"/>
    </source>
</evidence>
<evidence type="ECO:0000313" key="4">
    <source>
        <dbReference type="EMBL" id="MCP2164896.1"/>
    </source>
</evidence>
<keyword evidence="5" id="KW-1185">Reference proteome</keyword>
<gene>
    <name evidence="4" type="ORF">LX83_001745</name>
</gene>
<feature type="transmembrane region" description="Helical" evidence="2">
    <location>
        <begin position="45"/>
        <end position="64"/>
    </location>
</feature>
<evidence type="ECO:0000256" key="1">
    <source>
        <dbReference type="SAM" id="MobiDB-lite"/>
    </source>
</evidence>
<sequence length="180" mass="18277">MLTVFDLPAHPLVVHAVVVLLPLASLCAIGVAVNARWRRKFGWPVLVLTALAVAATPMAGFTGAQLRERLGAEDNPGITAHANLAVTLLPIALGFGVVVVVLLVAGRLADRERTAEQTGTAGSGASGQTSEPAPVVVPRTWRRIAAAASVLVVVAAVASTTLVVMVGHSGSTAVWSGVAG</sequence>
<dbReference type="Pfam" id="PF09990">
    <property type="entry name" value="DUF2231"/>
    <property type="match status" value="1"/>
</dbReference>
<evidence type="ECO:0000259" key="3">
    <source>
        <dbReference type="Pfam" id="PF09990"/>
    </source>
</evidence>
<organism evidence="4 5">
    <name type="scientific">Goodfellowiella coeruleoviolacea</name>
    <dbReference type="NCBI Taxonomy" id="334858"/>
    <lineage>
        <taxon>Bacteria</taxon>
        <taxon>Bacillati</taxon>
        <taxon>Actinomycetota</taxon>
        <taxon>Actinomycetes</taxon>
        <taxon>Pseudonocardiales</taxon>
        <taxon>Pseudonocardiaceae</taxon>
        <taxon>Goodfellowiella</taxon>
    </lineage>
</organism>